<reference evidence="3" key="1">
    <citation type="journal article" date="2020" name="mSystems">
        <title>Genome- and Community-Level Interaction Insights into Carbon Utilization and Element Cycling Functions of Hydrothermarchaeota in Hydrothermal Sediment.</title>
        <authorList>
            <person name="Zhou Z."/>
            <person name="Liu Y."/>
            <person name="Xu W."/>
            <person name="Pan J."/>
            <person name="Luo Z.H."/>
            <person name="Li M."/>
        </authorList>
    </citation>
    <scope>NUCLEOTIDE SEQUENCE [LARGE SCALE GENOMIC DNA]</scope>
    <source>
        <strain evidence="3">SpSt-1135</strain>
    </source>
</reference>
<feature type="signal peptide" evidence="1">
    <location>
        <begin position="1"/>
        <end position="20"/>
    </location>
</feature>
<proteinExistence type="inferred from homology"/>
<dbReference type="Gene3D" id="2.60.450.10">
    <property type="entry name" value="Lipopolysaccharide (LPS) transport protein A like domain"/>
    <property type="match status" value="1"/>
</dbReference>
<evidence type="ECO:0000259" key="2">
    <source>
        <dbReference type="Pfam" id="PF19838"/>
    </source>
</evidence>
<dbReference type="GO" id="GO:1990351">
    <property type="term" value="C:transporter complex"/>
    <property type="evidence" value="ECO:0007669"/>
    <property type="project" value="TreeGrafter"/>
</dbReference>
<accession>A0A7C6E9P5</accession>
<dbReference type="GO" id="GO:0015920">
    <property type="term" value="P:lipopolysaccharide transport"/>
    <property type="evidence" value="ECO:0007669"/>
    <property type="project" value="InterPro"/>
</dbReference>
<dbReference type="AlphaFoldDB" id="A0A7C6E9P5"/>
<sequence>MKYFFVVLLIVLFAVNISYASTNTNQTPTFIKADRITYDEAITTYIAVGNCEITKDEHILKADKAIYNKTNGIVQLYGNVQIYDNKGNWVKGTKAVVNIDTFKGFADDAIAFVAQNHLYIKSKRIIMDDKDHYYASNSTITGCDCPECLSFDTKYAPEWSIHAKNTYIVKDNYVFSYPLWFSIGKVPVFVFPAIEEPLVRKSGFLFPSFGFSKTGGFKYYQPYYWAISKSQDATFTSQYYGKIGYGLNTQYRYYWTDNIKGQWDIELFNNTTPPAGDTKRTRLNLNITQDANFNNNGDLKADIHYLSNKNNLRVINDDNMQITSSRYTTSKLMYLMQKGPYFLGVNGYYYQDLVAPNNSQTPQKLPEVLFEASNLNVYKNLSLDFSTLYSYNYRQDGLRGNSLDVSPTLSYPFRLGFVNFLPKASLHYIFSNYSNGLNGEHSSVVPELNLTARTSFFKIYDLSSGDKLKHVIAPQISYTFVPKVNQEFPDFVNTYPQKSALDLTLENTIIKKSVNDKNEASYREIFYNKITQEYRFANFANAPIKPLDPTGPYISPKYVYTNGPIYEETRISPFSFFNFSSQAYYQWQKHTFTYTADNLNFNFKTFGFSVGYTTAKDPDFNTTSNGITYSLFFYPVKRLYTYVSLNRDILDGYFPEKKAGFYYSSDCWGFGMDVFQNAVPQQVGNTYVANKNIGFWITLSLRGIGVFKKR</sequence>
<dbReference type="InterPro" id="IPR050218">
    <property type="entry name" value="LptD"/>
</dbReference>
<protein>
    <submittedName>
        <fullName evidence="3">LPS-assembly protein LptD</fullName>
    </submittedName>
</protein>
<dbReference type="GO" id="GO:0043165">
    <property type="term" value="P:Gram-negative-bacterium-type cell outer membrane assembly"/>
    <property type="evidence" value="ECO:0007669"/>
    <property type="project" value="InterPro"/>
</dbReference>
<dbReference type="GO" id="GO:0009279">
    <property type="term" value="C:cell outer membrane"/>
    <property type="evidence" value="ECO:0007669"/>
    <property type="project" value="InterPro"/>
</dbReference>
<dbReference type="EMBL" id="DRZX01000023">
    <property type="protein sequence ID" value="HHS48334.1"/>
    <property type="molecule type" value="Genomic_DNA"/>
</dbReference>
<gene>
    <name evidence="3" type="ORF">ENM99_00435</name>
</gene>
<organism evidence="3">
    <name type="scientific">Desulfurella acetivorans</name>
    <dbReference type="NCBI Taxonomy" id="33002"/>
    <lineage>
        <taxon>Bacteria</taxon>
        <taxon>Pseudomonadati</taxon>
        <taxon>Campylobacterota</taxon>
        <taxon>Desulfurellia</taxon>
        <taxon>Desulfurellales</taxon>
        <taxon>Desulfurellaceae</taxon>
        <taxon>Desulfurella</taxon>
    </lineage>
</organism>
<feature type="domain" description="LPS-assembly protein LptD central" evidence="2">
    <location>
        <begin position="176"/>
        <end position="382"/>
    </location>
</feature>
<dbReference type="Pfam" id="PF19838">
    <property type="entry name" value="LptD_2"/>
    <property type="match status" value="1"/>
</dbReference>
<dbReference type="PANTHER" id="PTHR30189">
    <property type="entry name" value="LPS-ASSEMBLY PROTEIN"/>
    <property type="match status" value="1"/>
</dbReference>
<name>A0A7C6E9P5_DESAE</name>
<keyword evidence="1" id="KW-0732">Signal</keyword>
<dbReference type="InterPro" id="IPR020889">
    <property type="entry name" value="LipoPS_assembly_LptD"/>
</dbReference>
<feature type="chain" id="PRO_5039931652" evidence="1">
    <location>
        <begin position="21"/>
        <end position="710"/>
    </location>
</feature>
<dbReference type="PANTHER" id="PTHR30189:SF1">
    <property type="entry name" value="LPS-ASSEMBLY PROTEIN LPTD"/>
    <property type="match status" value="1"/>
</dbReference>
<dbReference type="InterPro" id="IPR045659">
    <property type="entry name" value="LptD_2"/>
</dbReference>
<dbReference type="HAMAP" id="MF_01411">
    <property type="entry name" value="LPS_assembly_LptD"/>
    <property type="match status" value="1"/>
</dbReference>
<dbReference type="Proteomes" id="UP000886400">
    <property type="component" value="Unassembled WGS sequence"/>
</dbReference>
<evidence type="ECO:0000313" key="3">
    <source>
        <dbReference type="EMBL" id="HHS48334.1"/>
    </source>
</evidence>
<evidence type="ECO:0000256" key="1">
    <source>
        <dbReference type="SAM" id="SignalP"/>
    </source>
</evidence>
<comment type="caution">
    <text evidence="3">The sequence shown here is derived from an EMBL/GenBank/DDBJ whole genome shotgun (WGS) entry which is preliminary data.</text>
</comment>